<feature type="signal peptide" evidence="9">
    <location>
        <begin position="1"/>
        <end position="20"/>
    </location>
</feature>
<sequence>MQAKLVVSLALLAIISITSAIPILLEDEDGQQYILTPVLERERRDVFGQGGANGKGQSGYGGINNPNGSGGSVGYGHQNGYGHTVSVDGRVPVWSNKNRFGESTLNVGGGATQHFGGPGGNRNLDKRVGVNFNHRW</sequence>
<gene>
    <name evidence="11" type="ORF">ABEB36_013077</name>
</gene>
<keyword evidence="4" id="KW-0929">Antimicrobial</keyword>
<feature type="chain" id="PRO_5044785405" description="Attacin C-terminal domain-containing protein" evidence="9">
    <location>
        <begin position="21"/>
        <end position="136"/>
    </location>
</feature>
<evidence type="ECO:0000256" key="4">
    <source>
        <dbReference type="ARBA" id="ARBA00022529"/>
    </source>
</evidence>
<keyword evidence="5" id="KW-0399">Innate immunity</keyword>
<evidence type="ECO:0000256" key="1">
    <source>
        <dbReference type="ARBA" id="ARBA00004613"/>
    </source>
</evidence>
<dbReference type="InterPro" id="IPR005521">
    <property type="entry name" value="Attacin_C"/>
</dbReference>
<dbReference type="GO" id="GO:0045087">
    <property type="term" value="P:innate immune response"/>
    <property type="evidence" value="ECO:0007669"/>
    <property type="project" value="UniProtKB-KW"/>
</dbReference>
<feature type="domain" description="Attacin C-terminal" evidence="10">
    <location>
        <begin position="63"/>
        <end position="135"/>
    </location>
</feature>
<accession>A0ABD1E6S9</accession>
<keyword evidence="9" id="KW-0732">Signal</keyword>
<evidence type="ECO:0000256" key="5">
    <source>
        <dbReference type="ARBA" id="ARBA00022588"/>
    </source>
</evidence>
<comment type="similarity">
    <text evidence="2">Belongs to the attacin/sarcotoxin-2 family.</text>
</comment>
<dbReference type="GO" id="GO:0005576">
    <property type="term" value="C:extracellular region"/>
    <property type="evidence" value="ECO:0007669"/>
    <property type="project" value="UniProtKB-SubCell"/>
</dbReference>
<comment type="subcellular location">
    <subcellularLocation>
        <location evidence="1">Secreted</location>
    </subcellularLocation>
</comment>
<evidence type="ECO:0000256" key="3">
    <source>
        <dbReference type="ARBA" id="ARBA00022525"/>
    </source>
</evidence>
<comment type="caution">
    <text evidence="11">The sequence shown here is derived from an EMBL/GenBank/DDBJ whole genome shotgun (WGS) entry which is preliminary data.</text>
</comment>
<dbReference type="AlphaFoldDB" id="A0ABD1E6S9"/>
<evidence type="ECO:0000313" key="11">
    <source>
        <dbReference type="EMBL" id="KAL1490368.1"/>
    </source>
</evidence>
<evidence type="ECO:0000259" key="10">
    <source>
        <dbReference type="Pfam" id="PF03769"/>
    </source>
</evidence>
<keyword evidence="3" id="KW-0964">Secreted</keyword>
<evidence type="ECO:0000313" key="12">
    <source>
        <dbReference type="Proteomes" id="UP001566132"/>
    </source>
</evidence>
<evidence type="ECO:0000256" key="9">
    <source>
        <dbReference type="SAM" id="SignalP"/>
    </source>
</evidence>
<name>A0ABD1E6S9_HYPHA</name>
<dbReference type="GO" id="GO:0042742">
    <property type="term" value="P:defense response to bacterium"/>
    <property type="evidence" value="ECO:0007669"/>
    <property type="project" value="UniProtKB-KW"/>
</dbReference>
<proteinExistence type="inferred from homology"/>
<dbReference type="Pfam" id="PF03769">
    <property type="entry name" value="Attacin_C"/>
    <property type="match status" value="1"/>
</dbReference>
<reference evidence="11 12" key="1">
    <citation type="submission" date="2024-05" db="EMBL/GenBank/DDBJ databases">
        <title>Genetic variation in Jamaican populations of the coffee berry borer (Hypothenemus hampei).</title>
        <authorList>
            <person name="Errbii M."/>
            <person name="Myrie A."/>
        </authorList>
    </citation>
    <scope>NUCLEOTIDE SEQUENCE [LARGE SCALE GENOMIC DNA]</scope>
    <source>
        <strain evidence="11">JA-Hopewell-2020-01-JO</strain>
        <tissue evidence="11">Whole body</tissue>
    </source>
</reference>
<organism evidence="11 12">
    <name type="scientific">Hypothenemus hampei</name>
    <name type="common">Coffee berry borer</name>
    <dbReference type="NCBI Taxonomy" id="57062"/>
    <lineage>
        <taxon>Eukaryota</taxon>
        <taxon>Metazoa</taxon>
        <taxon>Ecdysozoa</taxon>
        <taxon>Arthropoda</taxon>
        <taxon>Hexapoda</taxon>
        <taxon>Insecta</taxon>
        <taxon>Pterygota</taxon>
        <taxon>Neoptera</taxon>
        <taxon>Endopterygota</taxon>
        <taxon>Coleoptera</taxon>
        <taxon>Polyphaga</taxon>
        <taxon>Cucujiformia</taxon>
        <taxon>Curculionidae</taxon>
        <taxon>Scolytinae</taxon>
        <taxon>Hypothenemus</taxon>
    </lineage>
</organism>
<dbReference type="Proteomes" id="UP001566132">
    <property type="component" value="Unassembled WGS sequence"/>
</dbReference>
<keyword evidence="12" id="KW-1185">Reference proteome</keyword>
<evidence type="ECO:0000256" key="2">
    <source>
        <dbReference type="ARBA" id="ARBA00007550"/>
    </source>
</evidence>
<keyword evidence="7" id="KW-0044">Antibiotic</keyword>
<dbReference type="EMBL" id="JBDJPC010000010">
    <property type="protein sequence ID" value="KAL1490368.1"/>
    <property type="molecule type" value="Genomic_DNA"/>
</dbReference>
<evidence type="ECO:0000256" key="7">
    <source>
        <dbReference type="ARBA" id="ARBA00023022"/>
    </source>
</evidence>
<protein>
    <recommendedName>
        <fullName evidence="10">Attacin C-terminal domain-containing protein</fullName>
    </recommendedName>
</protein>
<evidence type="ECO:0000256" key="8">
    <source>
        <dbReference type="SAM" id="MobiDB-lite"/>
    </source>
</evidence>
<evidence type="ECO:0000256" key="6">
    <source>
        <dbReference type="ARBA" id="ARBA00022859"/>
    </source>
</evidence>
<keyword evidence="6" id="KW-0391">Immunity</keyword>
<feature type="region of interest" description="Disordered" evidence="8">
    <location>
        <begin position="49"/>
        <end position="71"/>
    </location>
</feature>